<accession>A0A0M0HYA2</accession>
<protein>
    <submittedName>
        <fullName evidence="1">Uncharacterized protein</fullName>
    </submittedName>
</protein>
<name>A0A0M0HYA2_9VIBR</name>
<reference evidence="2" key="1">
    <citation type="submission" date="2015-08" db="EMBL/GenBank/DDBJ databases">
        <title>Vibrio galatheae sp. nov., a novel member of the Vibrionaceae family isolated from the Solomon Islands.</title>
        <authorList>
            <person name="Giubergia S."/>
            <person name="Machado H."/>
            <person name="Mateiu R.V."/>
            <person name="Gram L."/>
        </authorList>
    </citation>
    <scope>NUCLEOTIDE SEQUENCE [LARGE SCALE GENOMIC DNA]</scope>
    <source>
        <strain evidence="2">DSM 19134</strain>
    </source>
</reference>
<comment type="caution">
    <text evidence="1">The sequence shown here is derived from an EMBL/GenBank/DDBJ whole genome shotgun (WGS) entry which is preliminary data.</text>
</comment>
<organism evidence="1 2">
    <name type="scientific">Vibrio hepatarius</name>
    <dbReference type="NCBI Taxonomy" id="171383"/>
    <lineage>
        <taxon>Bacteria</taxon>
        <taxon>Pseudomonadati</taxon>
        <taxon>Pseudomonadota</taxon>
        <taxon>Gammaproteobacteria</taxon>
        <taxon>Vibrionales</taxon>
        <taxon>Vibrionaceae</taxon>
        <taxon>Vibrio</taxon>
        <taxon>Vibrio oreintalis group</taxon>
    </lineage>
</organism>
<dbReference type="RefSeq" id="WP_053409755.1">
    <property type="nucleotide sequence ID" value="NZ_LHPI01000013.1"/>
</dbReference>
<dbReference type="AlphaFoldDB" id="A0A0M0HYA2"/>
<evidence type="ECO:0000313" key="1">
    <source>
        <dbReference type="EMBL" id="KOO06842.1"/>
    </source>
</evidence>
<sequence>MNHVNLFMPKPIPVPDAEMEALQETMNHLQHLSHNTSIPNGKQALTDFLETTPILLAGGFANRGMLNTMIPFAHQVKASTNFIPWLNIQDTVNTWLSWAEKRRDGLFNDDIDEQSLCVDRATKQMPVFAVQHKGLKRVIYLHDLPIELATWCVHSEQKGYCVFAVNESSVVANFEAFKYTSVNCDLIPVKAVLHFGYVIRDGLIVMKGESYDPENDSQFYEFEI</sequence>
<dbReference type="OrthoDB" id="9979337at2"/>
<dbReference type="EMBL" id="LHPI01000013">
    <property type="protein sequence ID" value="KOO06842.1"/>
    <property type="molecule type" value="Genomic_DNA"/>
</dbReference>
<keyword evidence="2" id="KW-1185">Reference proteome</keyword>
<evidence type="ECO:0000313" key="2">
    <source>
        <dbReference type="Proteomes" id="UP000037530"/>
    </source>
</evidence>
<gene>
    <name evidence="1" type="ORF">AKJ31_14120</name>
</gene>
<dbReference type="Proteomes" id="UP000037530">
    <property type="component" value="Unassembled WGS sequence"/>
</dbReference>
<proteinExistence type="predicted"/>
<dbReference type="PATRIC" id="fig|171383.3.peg.2884"/>